<gene>
    <name evidence="2" type="ORF">SLEP1_g42681</name>
</gene>
<dbReference type="EMBL" id="BPVZ01000104">
    <property type="protein sequence ID" value="GKV34304.1"/>
    <property type="molecule type" value="Genomic_DNA"/>
</dbReference>
<feature type="repeat" description="ANK" evidence="1">
    <location>
        <begin position="103"/>
        <end position="135"/>
    </location>
</feature>
<evidence type="ECO:0000256" key="1">
    <source>
        <dbReference type="PROSITE-ProRule" id="PRU00023"/>
    </source>
</evidence>
<reference evidence="2 3" key="1">
    <citation type="journal article" date="2021" name="Commun. Biol.">
        <title>The genome of Shorea leprosula (Dipterocarpaceae) highlights the ecological relevance of drought in aseasonal tropical rainforests.</title>
        <authorList>
            <person name="Ng K.K.S."/>
            <person name="Kobayashi M.J."/>
            <person name="Fawcett J.A."/>
            <person name="Hatakeyama M."/>
            <person name="Paape T."/>
            <person name="Ng C.H."/>
            <person name="Ang C.C."/>
            <person name="Tnah L.H."/>
            <person name="Lee C.T."/>
            <person name="Nishiyama T."/>
            <person name="Sese J."/>
            <person name="O'Brien M.J."/>
            <person name="Copetti D."/>
            <person name="Mohd Noor M.I."/>
            <person name="Ong R.C."/>
            <person name="Putra M."/>
            <person name="Sireger I.Z."/>
            <person name="Indrioko S."/>
            <person name="Kosugi Y."/>
            <person name="Izuno A."/>
            <person name="Isagi Y."/>
            <person name="Lee S.L."/>
            <person name="Shimizu K.K."/>
        </authorList>
    </citation>
    <scope>NUCLEOTIDE SEQUENCE [LARGE SCALE GENOMIC DNA]</scope>
    <source>
        <strain evidence="2">214</strain>
    </source>
</reference>
<dbReference type="Gene3D" id="1.25.40.20">
    <property type="entry name" value="Ankyrin repeat-containing domain"/>
    <property type="match status" value="1"/>
</dbReference>
<dbReference type="PROSITE" id="PS50297">
    <property type="entry name" value="ANK_REP_REGION"/>
    <property type="match status" value="1"/>
</dbReference>
<proteinExistence type="predicted"/>
<sequence>MPHVHGEDPKEWIKRNALALHAIKISCGAEKFDRIKKKNSAKDAWNALANLHKQPNENGNNDRGIRIERKQAVTLLKDIKRGDSDAVKKLFETHPPYSAALENGSTALHVAITTGKINLAKKLISVMSKEELETQDKSGETVLSLAARKGSREIVECLVGKNKKLLEIPDCEKNIPLVLACATHHQSLTRYLYSVTPEEFLDPGNGDDHGFFFLKECIRNHMFDIGLDLLRKFPDLTFHKSSLEPTPVISVLVEVLSSLFGGNKLLLLCEYASLFS</sequence>
<comment type="caution">
    <text evidence="2">The sequence shown here is derived from an EMBL/GenBank/DDBJ whole genome shotgun (WGS) entry which is preliminary data.</text>
</comment>
<dbReference type="SUPFAM" id="SSF48403">
    <property type="entry name" value="Ankyrin repeat"/>
    <property type="match status" value="1"/>
</dbReference>
<dbReference type="AlphaFoldDB" id="A0AAV5LB35"/>
<dbReference type="SMART" id="SM00248">
    <property type="entry name" value="ANK"/>
    <property type="match status" value="3"/>
</dbReference>
<dbReference type="Pfam" id="PF12796">
    <property type="entry name" value="Ank_2"/>
    <property type="match status" value="1"/>
</dbReference>
<evidence type="ECO:0000313" key="3">
    <source>
        <dbReference type="Proteomes" id="UP001054252"/>
    </source>
</evidence>
<keyword evidence="3" id="KW-1185">Reference proteome</keyword>
<dbReference type="Proteomes" id="UP001054252">
    <property type="component" value="Unassembled WGS sequence"/>
</dbReference>
<dbReference type="InterPro" id="IPR036770">
    <property type="entry name" value="Ankyrin_rpt-contain_sf"/>
</dbReference>
<dbReference type="PANTHER" id="PTHR24121">
    <property type="entry name" value="NO MECHANORECEPTOR POTENTIAL C, ISOFORM D-RELATED"/>
    <property type="match status" value="1"/>
</dbReference>
<accession>A0AAV5LB35</accession>
<name>A0AAV5LB35_9ROSI</name>
<dbReference type="PROSITE" id="PS50088">
    <property type="entry name" value="ANK_REPEAT"/>
    <property type="match status" value="1"/>
</dbReference>
<evidence type="ECO:0000313" key="2">
    <source>
        <dbReference type="EMBL" id="GKV34304.1"/>
    </source>
</evidence>
<protein>
    <submittedName>
        <fullName evidence="2">Uncharacterized protein</fullName>
    </submittedName>
</protein>
<keyword evidence="1" id="KW-0040">ANK repeat</keyword>
<dbReference type="InterPro" id="IPR002110">
    <property type="entry name" value="Ankyrin_rpt"/>
</dbReference>
<dbReference type="PANTHER" id="PTHR24121:SF16">
    <property type="entry name" value="NON-SPECIFIC SERINE_THREONINE PROTEIN KINASE"/>
    <property type="match status" value="1"/>
</dbReference>
<organism evidence="2 3">
    <name type="scientific">Rubroshorea leprosula</name>
    <dbReference type="NCBI Taxonomy" id="152421"/>
    <lineage>
        <taxon>Eukaryota</taxon>
        <taxon>Viridiplantae</taxon>
        <taxon>Streptophyta</taxon>
        <taxon>Embryophyta</taxon>
        <taxon>Tracheophyta</taxon>
        <taxon>Spermatophyta</taxon>
        <taxon>Magnoliopsida</taxon>
        <taxon>eudicotyledons</taxon>
        <taxon>Gunneridae</taxon>
        <taxon>Pentapetalae</taxon>
        <taxon>rosids</taxon>
        <taxon>malvids</taxon>
        <taxon>Malvales</taxon>
        <taxon>Dipterocarpaceae</taxon>
        <taxon>Rubroshorea</taxon>
    </lineage>
</organism>